<proteinExistence type="predicted"/>
<feature type="region of interest" description="Disordered" evidence="1">
    <location>
        <begin position="1"/>
        <end position="84"/>
    </location>
</feature>
<dbReference type="AlphaFoldDB" id="E0X6N0"/>
<dbReference type="PANTHER" id="PTHR43798:SF5">
    <property type="entry name" value="MONOACYLGLYCEROL LIPASE ABHD6"/>
    <property type="match status" value="1"/>
</dbReference>
<organism evidence="3">
    <name type="scientific">uncultured microorganism</name>
    <dbReference type="NCBI Taxonomy" id="358574"/>
    <lineage>
        <taxon>unclassified sequences</taxon>
        <taxon>environmental samples</taxon>
    </lineage>
</organism>
<dbReference type="GO" id="GO:0046464">
    <property type="term" value="P:acylglycerol catabolic process"/>
    <property type="evidence" value="ECO:0007669"/>
    <property type="project" value="TreeGrafter"/>
</dbReference>
<evidence type="ECO:0000313" key="3">
    <source>
        <dbReference type="EMBL" id="ACY25436.1"/>
    </source>
</evidence>
<protein>
    <submittedName>
        <fullName evidence="3">Putative alpha/beta-hydrolase</fullName>
    </submittedName>
</protein>
<dbReference type="InterPro" id="IPR050266">
    <property type="entry name" value="AB_hydrolase_sf"/>
</dbReference>
<dbReference type="SUPFAM" id="SSF53474">
    <property type="entry name" value="alpha/beta-Hydrolases"/>
    <property type="match status" value="1"/>
</dbReference>
<feature type="domain" description="AB hydrolase-1" evidence="2">
    <location>
        <begin position="156"/>
        <end position="380"/>
    </location>
</feature>
<evidence type="ECO:0000259" key="2">
    <source>
        <dbReference type="Pfam" id="PF12697"/>
    </source>
</evidence>
<dbReference type="Gene3D" id="3.40.50.1820">
    <property type="entry name" value="alpha/beta hydrolase"/>
    <property type="match status" value="1"/>
</dbReference>
<feature type="compositionally biased region" description="Basic and acidic residues" evidence="1">
    <location>
        <begin position="17"/>
        <end position="29"/>
    </location>
</feature>
<dbReference type="InterPro" id="IPR029058">
    <property type="entry name" value="AB_hydrolase_fold"/>
</dbReference>
<reference evidence="3" key="1">
    <citation type="submission" date="2009-08" db="EMBL/GenBank/DDBJ databases">
        <title>Screening for novel FADH2-dependent halogenase genes in the metagenomes of marine sponge associated microbial consortia.</title>
        <authorList>
            <person name="Scheuermayer M."/>
            <person name="Fieseler L."/>
            <person name="Bayer K."/>
            <person name="Hentschel U."/>
        </authorList>
    </citation>
    <scope>NUCLEOTIDE SEQUENCE</scope>
</reference>
<dbReference type="GO" id="GO:0047372">
    <property type="term" value="F:monoacylglycerol lipase activity"/>
    <property type="evidence" value="ECO:0007669"/>
    <property type="project" value="TreeGrafter"/>
</dbReference>
<dbReference type="PANTHER" id="PTHR43798">
    <property type="entry name" value="MONOACYLGLYCEROL LIPASE"/>
    <property type="match status" value="1"/>
</dbReference>
<dbReference type="GO" id="GO:0016020">
    <property type="term" value="C:membrane"/>
    <property type="evidence" value="ECO:0007669"/>
    <property type="project" value="TreeGrafter"/>
</dbReference>
<dbReference type="Pfam" id="PF12697">
    <property type="entry name" value="Abhydrolase_6"/>
    <property type="match status" value="1"/>
</dbReference>
<name>E0X6N0_9ZZZZ</name>
<evidence type="ECO:0000256" key="1">
    <source>
        <dbReference type="SAM" id="MobiDB-lite"/>
    </source>
</evidence>
<dbReference type="PRINTS" id="PR00111">
    <property type="entry name" value="ABHYDROLASE"/>
</dbReference>
<accession>E0X6N0</accession>
<dbReference type="EMBL" id="GQ844926">
    <property type="protein sequence ID" value="ACY25436.1"/>
    <property type="molecule type" value="Genomic_DNA"/>
</dbReference>
<sequence length="388" mass="42397">MPIGRHPSRIGSRGVGRARDRRTGPRADSARSAPGAPGQPPWHERRVVRRSIQPRSSGLRRRPTSATNHHATRVAPPDASVRTRASPQIVHWPVPYSHARLAVILLTPIISLIRTILESPGAPRMTTQADTHTSIDVTVAGLKVHALQDGSGPNIVVLHHSTGSPGWIPFYDHLAENHTVTVIDMPGYGQSERPPWARHPRDVAILIHSAIHKFGIEGGGHLLGFGFGGWVAAELASMHLHGLDSLTLVGAAGVQPEEGEIADVIFYEFEEYVKLGFSSDEAYAEVFGDEAAPELKELWDFSREMTARLTWKPWMFNRQLPYLLTEMETPTLLLWGENDRVVPIGVAEVYNSALPNSTIQVLDGLGHLVELEDPQAVADAVGSFIAGL</sequence>
<keyword evidence="3" id="KW-0378">Hydrolase</keyword>
<dbReference type="InterPro" id="IPR000073">
    <property type="entry name" value="AB_hydrolase_1"/>
</dbReference>